<feature type="transmembrane region" description="Helical" evidence="10">
    <location>
        <begin position="268"/>
        <end position="287"/>
    </location>
</feature>
<dbReference type="PANTHER" id="PTHR19957">
    <property type="entry name" value="SYNTAXIN"/>
    <property type="match status" value="1"/>
</dbReference>
<dbReference type="InterPro" id="IPR000727">
    <property type="entry name" value="T_SNARE_dom"/>
</dbReference>
<evidence type="ECO:0000256" key="1">
    <source>
        <dbReference type="ARBA" id="ARBA00004211"/>
    </source>
</evidence>
<dbReference type="PROSITE" id="PS50192">
    <property type="entry name" value="T_SNARE"/>
    <property type="match status" value="1"/>
</dbReference>
<dbReference type="Pfam" id="PF00804">
    <property type="entry name" value="Syntaxin"/>
    <property type="match status" value="1"/>
</dbReference>
<evidence type="ECO:0000256" key="3">
    <source>
        <dbReference type="ARBA" id="ARBA00022448"/>
    </source>
</evidence>
<dbReference type="SMART" id="SM00503">
    <property type="entry name" value="SynN"/>
    <property type="match status" value="1"/>
</dbReference>
<keyword evidence="9" id="KW-0175">Coiled coil</keyword>
<name>A0ABQ7SC63_9ACAR</name>
<dbReference type="InterPro" id="IPR010989">
    <property type="entry name" value="SNARE"/>
</dbReference>
<dbReference type="SUPFAM" id="SSF47661">
    <property type="entry name" value="t-snare proteins"/>
    <property type="match status" value="1"/>
</dbReference>
<comment type="similarity">
    <text evidence="2 8">Belongs to the syntaxin family.</text>
</comment>
<evidence type="ECO:0000256" key="10">
    <source>
        <dbReference type="SAM" id="Phobius"/>
    </source>
</evidence>
<dbReference type="Gene3D" id="1.20.5.110">
    <property type="match status" value="1"/>
</dbReference>
<dbReference type="InterPro" id="IPR006012">
    <property type="entry name" value="Syntaxin/epimorphin_CS"/>
</dbReference>
<feature type="non-terminal residue" evidence="12">
    <location>
        <position position="1"/>
    </location>
</feature>
<evidence type="ECO:0000256" key="9">
    <source>
        <dbReference type="SAM" id="Coils"/>
    </source>
</evidence>
<evidence type="ECO:0000256" key="8">
    <source>
        <dbReference type="RuleBase" id="RU003858"/>
    </source>
</evidence>
<keyword evidence="4 10" id="KW-0812">Transmembrane</keyword>
<keyword evidence="6 10" id="KW-1133">Transmembrane helix</keyword>
<evidence type="ECO:0000256" key="6">
    <source>
        <dbReference type="ARBA" id="ARBA00022989"/>
    </source>
</evidence>
<comment type="subcellular location">
    <subcellularLocation>
        <location evidence="1">Membrane</location>
        <topology evidence="1">Single-pass type IV membrane protein</topology>
    </subcellularLocation>
</comment>
<dbReference type="CDD" id="cd00179">
    <property type="entry name" value="SynN"/>
    <property type="match status" value="1"/>
</dbReference>
<keyword evidence="13" id="KW-1185">Reference proteome</keyword>
<gene>
    <name evidence="12" type="primary">Syx1A</name>
    <name evidence="12" type="ORF">GZH46_00429</name>
</gene>
<evidence type="ECO:0000256" key="4">
    <source>
        <dbReference type="ARBA" id="ARBA00022692"/>
    </source>
</evidence>
<accession>A0ABQ7SC63</accession>
<dbReference type="InterPro" id="IPR006011">
    <property type="entry name" value="Syntaxin_N"/>
</dbReference>
<evidence type="ECO:0000313" key="13">
    <source>
        <dbReference type="Proteomes" id="UP000825002"/>
    </source>
</evidence>
<dbReference type="CDD" id="cd15848">
    <property type="entry name" value="SNARE_syntaxin1-like"/>
    <property type="match status" value="1"/>
</dbReference>
<organism evidence="12 13">
    <name type="scientific">Fragariocoptes setiger</name>
    <dbReference type="NCBI Taxonomy" id="1670756"/>
    <lineage>
        <taxon>Eukaryota</taxon>
        <taxon>Metazoa</taxon>
        <taxon>Ecdysozoa</taxon>
        <taxon>Arthropoda</taxon>
        <taxon>Chelicerata</taxon>
        <taxon>Arachnida</taxon>
        <taxon>Acari</taxon>
        <taxon>Acariformes</taxon>
        <taxon>Trombidiformes</taxon>
        <taxon>Prostigmata</taxon>
        <taxon>Eupodina</taxon>
        <taxon>Eriophyoidea</taxon>
        <taxon>Phytoptidae</taxon>
        <taxon>Fragariocoptes</taxon>
    </lineage>
</organism>
<dbReference type="Pfam" id="PF05739">
    <property type="entry name" value="SNARE"/>
    <property type="match status" value="1"/>
</dbReference>
<dbReference type="SMART" id="SM00397">
    <property type="entry name" value="t_SNARE"/>
    <property type="match status" value="1"/>
</dbReference>
<keyword evidence="7 10" id="KW-0472">Membrane</keyword>
<evidence type="ECO:0000259" key="11">
    <source>
        <dbReference type="PROSITE" id="PS50192"/>
    </source>
</evidence>
<evidence type="ECO:0000313" key="12">
    <source>
        <dbReference type="EMBL" id="KAG9511008.1"/>
    </source>
</evidence>
<dbReference type="EMBL" id="JAIFTH010000042">
    <property type="protein sequence ID" value="KAG9511008.1"/>
    <property type="molecule type" value="Genomic_DNA"/>
</dbReference>
<evidence type="ECO:0000256" key="5">
    <source>
        <dbReference type="ARBA" id="ARBA00022775"/>
    </source>
</evidence>
<dbReference type="PROSITE" id="PS00914">
    <property type="entry name" value="SYNTAXIN"/>
    <property type="match status" value="1"/>
</dbReference>
<keyword evidence="5" id="KW-0532">Neurotransmitter transport</keyword>
<dbReference type="InterPro" id="IPR045242">
    <property type="entry name" value="Syntaxin"/>
</dbReference>
<comment type="caution">
    <text evidence="12">The sequence shown here is derived from an EMBL/GenBank/DDBJ whole genome shotgun (WGS) entry which is preliminary data.</text>
</comment>
<dbReference type="PANTHER" id="PTHR19957:SF424">
    <property type="entry name" value="SYNTAXIN-1A"/>
    <property type="match status" value="1"/>
</dbReference>
<protein>
    <submittedName>
        <fullName evidence="12">Syntaxin-1A</fullName>
    </submittedName>
</protein>
<dbReference type="Gene3D" id="1.20.58.70">
    <property type="match status" value="1"/>
</dbReference>
<feature type="domain" description="T-SNARE coiled-coil homology" evidence="11">
    <location>
        <begin position="194"/>
        <end position="256"/>
    </location>
</feature>
<evidence type="ECO:0000256" key="7">
    <source>
        <dbReference type="ARBA" id="ARBA00023136"/>
    </source>
</evidence>
<keyword evidence="3" id="KW-0813">Transport</keyword>
<sequence length="288" mass="33695">MTRDRLAALKARVGDQDDHTMIEMVERSNSDVSEFFKTVEEINEDIKRMQDSVEDVKRTHSSILSAPQTDDKVKEYLESVMAKIKKSANQIKSKLKNMEQEIEHVAQTNMLGAQHRIRKTQHQMLRQRFVEVMTDYQTTQSDYRERCKARIQRQLEITGRVTTDDEIEEMLESDNPAIFTRGIIMETQQARQTLADIEARHSDIMKLERSIRELHDMFVEMAVLVEDQGSMIDRIENHVLESKDRVEQAYEQTKQALAFQAKARWKKFICLTCLIIFIVVILITAYHS</sequence>
<dbReference type="Proteomes" id="UP000825002">
    <property type="component" value="Unassembled WGS sequence"/>
</dbReference>
<reference evidence="12 13" key="1">
    <citation type="submission" date="2020-10" db="EMBL/GenBank/DDBJ databases">
        <authorList>
            <person name="Klimov P.B."/>
            <person name="Dyachkov S.M."/>
            <person name="Chetverikov P.E."/>
        </authorList>
    </citation>
    <scope>NUCLEOTIDE SEQUENCE [LARGE SCALE GENOMIC DNA]</scope>
    <source>
        <strain evidence="12">BMOC 18-1129-001#AD2665</strain>
        <tissue evidence="12">Entire mites</tissue>
    </source>
</reference>
<proteinExistence type="inferred from homology"/>
<feature type="coiled-coil region" evidence="9">
    <location>
        <begin position="39"/>
        <end position="108"/>
    </location>
</feature>
<evidence type="ECO:0000256" key="2">
    <source>
        <dbReference type="ARBA" id="ARBA00009063"/>
    </source>
</evidence>